<dbReference type="RefSeq" id="WP_377963667.1">
    <property type="nucleotide sequence ID" value="NZ_JBHZOL010000055.1"/>
</dbReference>
<dbReference type="SUPFAM" id="SSF52266">
    <property type="entry name" value="SGNH hydrolase"/>
    <property type="match status" value="1"/>
</dbReference>
<keyword evidence="1" id="KW-0472">Membrane</keyword>
<evidence type="ECO:0000259" key="2">
    <source>
        <dbReference type="Pfam" id="PF13472"/>
    </source>
</evidence>
<feature type="transmembrane region" description="Helical" evidence="1">
    <location>
        <begin position="12"/>
        <end position="32"/>
    </location>
</feature>
<organism evidence="3 4">
    <name type="scientific">Almyronema epifaneia S1</name>
    <dbReference type="NCBI Taxonomy" id="2991925"/>
    <lineage>
        <taxon>Bacteria</taxon>
        <taxon>Bacillati</taxon>
        <taxon>Cyanobacteriota</taxon>
        <taxon>Cyanophyceae</taxon>
        <taxon>Nodosilineales</taxon>
        <taxon>Nodosilineaceae</taxon>
        <taxon>Almyronema</taxon>
        <taxon>Almyronema epifaneia</taxon>
    </lineage>
</organism>
<dbReference type="InterPro" id="IPR013830">
    <property type="entry name" value="SGNH_hydro"/>
</dbReference>
<accession>A0ABW6IDC9</accession>
<sequence>MRDFFRLLPAVPAWAVLSLSINGLLFVAVLLLSRHSSPPSDRPPVLPQANASVVDTAAETPFEPQLGERQQLNYQQWVSLLAQEADAIALQQPENLAVLLGDSISLWFPLELLPSDQTWLNQGISGETTAGLLERANLLDRTQPQVIFLMIGINDLIWGKQDAEILSNYRQLVEYLRWAHPQTQIIVQSILPHSAEQSTWQGRDRLLVLPNSRIRELNQNLAEIAADNNADYLNLYPLFADTEGRLRPDLTTDGLHLNDQGYLVWRTAIALYGQLRE</sequence>
<dbReference type="PANTHER" id="PTHR30383">
    <property type="entry name" value="THIOESTERASE 1/PROTEASE 1/LYSOPHOSPHOLIPASE L1"/>
    <property type="match status" value="1"/>
</dbReference>
<dbReference type="EMBL" id="JBHZOL010000055">
    <property type="protein sequence ID" value="MFE4106171.1"/>
    <property type="molecule type" value="Genomic_DNA"/>
</dbReference>
<comment type="caution">
    <text evidence="3">The sequence shown here is derived from an EMBL/GenBank/DDBJ whole genome shotgun (WGS) entry which is preliminary data.</text>
</comment>
<evidence type="ECO:0000313" key="4">
    <source>
        <dbReference type="Proteomes" id="UP001600165"/>
    </source>
</evidence>
<dbReference type="Gene3D" id="3.40.50.1110">
    <property type="entry name" value="SGNH hydrolase"/>
    <property type="match status" value="1"/>
</dbReference>
<proteinExistence type="predicted"/>
<protein>
    <submittedName>
        <fullName evidence="3">GDSL-type esterase/lipase family protein</fullName>
    </submittedName>
</protein>
<keyword evidence="1" id="KW-0812">Transmembrane</keyword>
<reference evidence="3 4" key="1">
    <citation type="submission" date="2024-10" db="EMBL/GenBank/DDBJ databases">
        <authorList>
            <person name="Ratan Roy A."/>
            <person name="Morales Sandoval P.H."/>
            <person name="De Los Santos Villalobos S."/>
            <person name="Chakraborty S."/>
            <person name="Mukherjee J."/>
        </authorList>
    </citation>
    <scope>NUCLEOTIDE SEQUENCE [LARGE SCALE GENOMIC DNA]</scope>
    <source>
        <strain evidence="3 4">S1</strain>
    </source>
</reference>
<keyword evidence="1" id="KW-1133">Transmembrane helix</keyword>
<evidence type="ECO:0000256" key="1">
    <source>
        <dbReference type="SAM" id="Phobius"/>
    </source>
</evidence>
<dbReference type="Proteomes" id="UP001600165">
    <property type="component" value="Unassembled WGS sequence"/>
</dbReference>
<dbReference type="InterPro" id="IPR051532">
    <property type="entry name" value="Ester_Hydrolysis_Enzymes"/>
</dbReference>
<name>A0ABW6IDC9_9CYAN</name>
<gene>
    <name evidence="3" type="ORF">ACFVKH_07785</name>
</gene>
<evidence type="ECO:0000313" key="3">
    <source>
        <dbReference type="EMBL" id="MFE4106171.1"/>
    </source>
</evidence>
<keyword evidence="4" id="KW-1185">Reference proteome</keyword>
<dbReference type="Pfam" id="PF13472">
    <property type="entry name" value="Lipase_GDSL_2"/>
    <property type="match status" value="1"/>
</dbReference>
<dbReference type="InterPro" id="IPR036514">
    <property type="entry name" value="SGNH_hydro_sf"/>
</dbReference>
<feature type="domain" description="SGNH hydrolase-type esterase" evidence="2">
    <location>
        <begin position="118"/>
        <end position="262"/>
    </location>
</feature>
<dbReference type="PANTHER" id="PTHR30383:SF5">
    <property type="entry name" value="SGNH HYDROLASE-TYPE ESTERASE DOMAIN-CONTAINING PROTEIN"/>
    <property type="match status" value="1"/>
</dbReference>